<feature type="region of interest" description="Disordered" evidence="1">
    <location>
        <begin position="1"/>
        <end position="29"/>
    </location>
</feature>
<protein>
    <submittedName>
        <fullName evidence="2">Uncharacterized protein</fullName>
    </submittedName>
</protein>
<comment type="caution">
    <text evidence="2">The sequence shown here is derived from an EMBL/GenBank/DDBJ whole genome shotgun (WGS) entry which is preliminary data.</text>
</comment>
<organism evidence="2 3">
    <name type="scientific">Pleurodeles waltl</name>
    <name type="common">Iberian ribbed newt</name>
    <dbReference type="NCBI Taxonomy" id="8319"/>
    <lineage>
        <taxon>Eukaryota</taxon>
        <taxon>Metazoa</taxon>
        <taxon>Chordata</taxon>
        <taxon>Craniata</taxon>
        <taxon>Vertebrata</taxon>
        <taxon>Euteleostomi</taxon>
        <taxon>Amphibia</taxon>
        <taxon>Batrachia</taxon>
        <taxon>Caudata</taxon>
        <taxon>Salamandroidea</taxon>
        <taxon>Salamandridae</taxon>
        <taxon>Pleurodelinae</taxon>
        <taxon>Pleurodeles</taxon>
    </lineage>
</organism>
<evidence type="ECO:0000313" key="3">
    <source>
        <dbReference type="Proteomes" id="UP001066276"/>
    </source>
</evidence>
<sequence length="175" mass="18964">MGCPPALEPTAYRRDTQRGTTLEGETGGVAGKPTGRWWYLVHLGWAAVSTEALPAPNSSTTAGGRDLRCPATGGLIMNRGRGGLVVYQSKLDKYALRKRYPMWECHCTPLPLLRIIISMRVPHATRHYHGHTGGSQIPEKTDRLGVNRSITATDRPAKYGKVSEGHEGLGCCSPG</sequence>
<dbReference type="Proteomes" id="UP001066276">
    <property type="component" value="Chromosome 6"/>
</dbReference>
<accession>A0AAV7QHP9</accession>
<gene>
    <name evidence="2" type="ORF">NDU88_004199</name>
</gene>
<name>A0AAV7QHP9_PLEWA</name>
<dbReference type="EMBL" id="JANPWB010000010">
    <property type="protein sequence ID" value="KAJ1137803.1"/>
    <property type="molecule type" value="Genomic_DNA"/>
</dbReference>
<dbReference type="AlphaFoldDB" id="A0AAV7QHP9"/>
<evidence type="ECO:0000313" key="2">
    <source>
        <dbReference type="EMBL" id="KAJ1137803.1"/>
    </source>
</evidence>
<keyword evidence="3" id="KW-1185">Reference proteome</keyword>
<proteinExistence type="predicted"/>
<reference evidence="2" key="1">
    <citation type="journal article" date="2022" name="bioRxiv">
        <title>Sequencing and chromosome-scale assembly of the giantPleurodeles waltlgenome.</title>
        <authorList>
            <person name="Brown T."/>
            <person name="Elewa A."/>
            <person name="Iarovenko S."/>
            <person name="Subramanian E."/>
            <person name="Araus A.J."/>
            <person name="Petzold A."/>
            <person name="Susuki M."/>
            <person name="Suzuki K.-i.T."/>
            <person name="Hayashi T."/>
            <person name="Toyoda A."/>
            <person name="Oliveira C."/>
            <person name="Osipova E."/>
            <person name="Leigh N.D."/>
            <person name="Simon A."/>
            <person name="Yun M.H."/>
        </authorList>
    </citation>
    <scope>NUCLEOTIDE SEQUENCE</scope>
    <source>
        <strain evidence="2">20211129_DDA</strain>
        <tissue evidence="2">Liver</tissue>
    </source>
</reference>
<evidence type="ECO:0000256" key="1">
    <source>
        <dbReference type="SAM" id="MobiDB-lite"/>
    </source>
</evidence>